<dbReference type="RefSeq" id="WP_345480954.1">
    <property type="nucleotide sequence ID" value="NZ_BAABLP010000004.1"/>
</dbReference>
<sequence>MSGEVRIQPASAEAFALVEHALTGGGDGGSCWCRFLLGTRSAFDAASRDEKRAALREELADAAVAPALVATVDGAGAGWVRVAPRPAQAGVLRTRVVRSGSTEPADAPDVWAVTCFVVRREHRGAGLAAGLLAAAVAHAEAHGARAIGGYPVDRAARPEASSAELWHGTAGLFARTGFAETARPAPARPVMTLRVR</sequence>
<dbReference type="SUPFAM" id="SSF55729">
    <property type="entry name" value="Acyl-CoA N-acyltransferases (Nat)"/>
    <property type="match status" value="1"/>
</dbReference>
<reference evidence="3" key="1">
    <citation type="journal article" date="2019" name="Int. J. Syst. Evol. Microbiol.">
        <title>The Global Catalogue of Microorganisms (GCM) 10K type strain sequencing project: providing services to taxonomists for standard genome sequencing and annotation.</title>
        <authorList>
            <consortium name="The Broad Institute Genomics Platform"/>
            <consortium name="The Broad Institute Genome Sequencing Center for Infectious Disease"/>
            <person name="Wu L."/>
            <person name="Ma J."/>
        </authorList>
    </citation>
    <scope>NUCLEOTIDE SEQUENCE [LARGE SCALE GENOMIC DNA]</scope>
    <source>
        <strain evidence="3">JCM 19015</strain>
    </source>
</reference>
<evidence type="ECO:0000313" key="3">
    <source>
        <dbReference type="Proteomes" id="UP001500121"/>
    </source>
</evidence>
<organism evidence="2 3">
    <name type="scientific">Amnibacterium soli</name>
    <dbReference type="NCBI Taxonomy" id="1282736"/>
    <lineage>
        <taxon>Bacteria</taxon>
        <taxon>Bacillati</taxon>
        <taxon>Actinomycetota</taxon>
        <taxon>Actinomycetes</taxon>
        <taxon>Micrococcales</taxon>
        <taxon>Microbacteriaceae</taxon>
        <taxon>Amnibacterium</taxon>
    </lineage>
</organism>
<feature type="domain" description="N-acetyltransferase" evidence="1">
    <location>
        <begin position="17"/>
        <end position="196"/>
    </location>
</feature>
<dbReference type="InterPro" id="IPR000182">
    <property type="entry name" value="GNAT_dom"/>
</dbReference>
<protein>
    <submittedName>
        <fullName evidence="2">GNAT family N-acetyltransferase</fullName>
    </submittedName>
</protein>
<proteinExistence type="predicted"/>
<evidence type="ECO:0000313" key="2">
    <source>
        <dbReference type="EMBL" id="GAA4747415.1"/>
    </source>
</evidence>
<evidence type="ECO:0000259" key="1">
    <source>
        <dbReference type="PROSITE" id="PS51186"/>
    </source>
</evidence>
<keyword evidence="3" id="KW-1185">Reference proteome</keyword>
<name>A0ABP8Z5W5_9MICO</name>
<dbReference type="EMBL" id="BAABLP010000004">
    <property type="protein sequence ID" value="GAA4747415.1"/>
    <property type="molecule type" value="Genomic_DNA"/>
</dbReference>
<dbReference type="Proteomes" id="UP001500121">
    <property type="component" value="Unassembled WGS sequence"/>
</dbReference>
<comment type="caution">
    <text evidence="2">The sequence shown here is derived from an EMBL/GenBank/DDBJ whole genome shotgun (WGS) entry which is preliminary data.</text>
</comment>
<accession>A0ABP8Z5W5</accession>
<gene>
    <name evidence="2" type="ORF">GCM10025783_19410</name>
</gene>
<dbReference type="Pfam" id="PF00583">
    <property type="entry name" value="Acetyltransf_1"/>
    <property type="match status" value="1"/>
</dbReference>
<dbReference type="InterPro" id="IPR016181">
    <property type="entry name" value="Acyl_CoA_acyltransferase"/>
</dbReference>
<dbReference type="Gene3D" id="3.40.630.30">
    <property type="match status" value="1"/>
</dbReference>
<dbReference type="PROSITE" id="PS51186">
    <property type="entry name" value="GNAT"/>
    <property type="match status" value="1"/>
</dbReference>